<dbReference type="Proteomes" id="UP001141434">
    <property type="component" value="Unassembled WGS sequence"/>
</dbReference>
<sequence length="286" mass="33172">MVPSTAKTNNFLSRRGRPKKLDQKLIDKIIYTFESSKSRSWEQLAREFGIGDVHWQTLRNRVVNEGYCKSMGCHMLWLTMEARNARLSFATSYYAWRSEWRSVIFISHAEVELKENQASRVHVDKEQKYCFQCLQKRKSKRAKLFQCWVMVGFNRTPKLAFVPEKETSGVKEQPSPRRIHREHSIPHQQSPKHVVLDEGATTPQFFDGSYENGAEIIRLPPNSPELNIGQDVLSYLKNKIQKRTHGSTDNREFAEAQNISIRCVNKLVDSMFSRIATVIAREGKPI</sequence>
<gene>
    <name evidence="1" type="ORF">NUU61_001469</name>
</gene>
<dbReference type="InterPro" id="IPR036397">
    <property type="entry name" value="RNaseH_sf"/>
</dbReference>
<comment type="caution">
    <text evidence="1">The sequence shown here is derived from an EMBL/GenBank/DDBJ whole genome shotgun (WGS) entry which is preliminary data.</text>
</comment>
<name>A0A9W9KM40_9EURO</name>
<dbReference type="AlphaFoldDB" id="A0A9W9KM40"/>
<evidence type="ECO:0000313" key="1">
    <source>
        <dbReference type="EMBL" id="KAJ5111839.1"/>
    </source>
</evidence>
<dbReference type="GO" id="GO:0003676">
    <property type="term" value="F:nucleic acid binding"/>
    <property type="evidence" value="ECO:0007669"/>
    <property type="project" value="InterPro"/>
</dbReference>
<accession>A0A9W9KM40</accession>
<dbReference type="Gene3D" id="3.30.420.10">
    <property type="entry name" value="Ribonuclease H-like superfamily/Ribonuclease H"/>
    <property type="match status" value="1"/>
</dbReference>
<evidence type="ECO:0008006" key="3">
    <source>
        <dbReference type="Google" id="ProtNLM"/>
    </source>
</evidence>
<protein>
    <recommendedName>
        <fullName evidence="3">Tc1-like transposase DDE domain-containing protein</fullName>
    </recommendedName>
</protein>
<reference evidence="1" key="2">
    <citation type="journal article" date="2023" name="IMA Fungus">
        <title>Comparative genomic study of the Penicillium genus elucidates a diverse pangenome and 15 lateral gene transfer events.</title>
        <authorList>
            <person name="Petersen C."/>
            <person name="Sorensen T."/>
            <person name="Nielsen M.R."/>
            <person name="Sondergaard T.E."/>
            <person name="Sorensen J.L."/>
            <person name="Fitzpatrick D.A."/>
            <person name="Frisvad J.C."/>
            <person name="Nielsen K.L."/>
        </authorList>
    </citation>
    <scope>NUCLEOTIDE SEQUENCE</scope>
    <source>
        <strain evidence="1">IBT 34128</strain>
    </source>
</reference>
<dbReference type="GeneID" id="81391219"/>
<proteinExistence type="predicted"/>
<reference evidence="1" key="1">
    <citation type="submission" date="2022-11" db="EMBL/GenBank/DDBJ databases">
        <authorList>
            <person name="Petersen C."/>
        </authorList>
    </citation>
    <scope>NUCLEOTIDE SEQUENCE</scope>
    <source>
        <strain evidence="1">IBT 34128</strain>
    </source>
</reference>
<dbReference type="OrthoDB" id="5410741at2759"/>
<organism evidence="1 2">
    <name type="scientific">Penicillium alfredii</name>
    <dbReference type="NCBI Taxonomy" id="1506179"/>
    <lineage>
        <taxon>Eukaryota</taxon>
        <taxon>Fungi</taxon>
        <taxon>Dikarya</taxon>
        <taxon>Ascomycota</taxon>
        <taxon>Pezizomycotina</taxon>
        <taxon>Eurotiomycetes</taxon>
        <taxon>Eurotiomycetidae</taxon>
        <taxon>Eurotiales</taxon>
        <taxon>Aspergillaceae</taxon>
        <taxon>Penicillium</taxon>
    </lineage>
</organism>
<keyword evidence="2" id="KW-1185">Reference proteome</keyword>
<dbReference type="RefSeq" id="XP_056515318.1">
    <property type="nucleotide sequence ID" value="XM_056652051.1"/>
</dbReference>
<dbReference type="EMBL" id="JAPMSZ010000002">
    <property type="protein sequence ID" value="KAJ5111839.1"/>
    <property type="molecule type" value="Genomic_DNA"/>
</dbReference>
<evidence type="ECO:0000313" key="2">
    <source>
        <dbReference type="Proteomes" id="UP001141434"/>
    </source>
</evidence>